<dbReference type="Gene3D" id="3.40.50.300">
    <property type="entry name" value="P-loop containing nucleotide triphosphate hydrolases"/>
    <property type="match status" value="1"/>
</dbReference>
<dbReference type="PANTHER" id="PTHR36681">
    <property type="entry name" value="NUCLEAR GTPASE, GERMINAL CENTER-ASSOCIATED, TANDEM DUPLICATE 3"/>
    <property type="match status" value="1"/>
</dbReference>
<keyword evidence="5" id="KW-1185">Reference proteome</keyword>
<feature type="domain" description="DUF7605" evidence="3">
    <location>
        <begin position="697"/>
        <end position="875"/>
    </location>
</feature>
<name>A0A8H8RD15_9HELO</name>
<dbReference type="Pfam" id="PF00350">
    <property type="entry name" value="Dynamin_N"/>
    <property type="match status" value="1"/>
</dbReference>
<accession>A0A8H8RD15</accession>
<organism evidence="4 5">
    <name type="scientific">Lachnellula subtilissima</name>
    <dbReference type="NCBI Taxonomy" id="602034"/>
    <lineage>
        <taxon>Eukaryota</taxon>
        <taxon>Fungi</taxon>
        <taxon>Dikarya</taxon>
        <taxon>Ascomycota</taxon>
        <taxon>Pezizomycotina</taxon>
        <taxon>Leotiomycetes</taxon>
        <taxon>Helotiales</taxon>
        <taxon>Lachnaceae</taxon>
        <taxon>Lachnellula</taxon>
    </lineage>
</organism>
<evidence type="ECO:0008006" key="6">
    <source>
        <dbReference type="Google" id="ProtNLM"/>
    </source>
</evidence>
<feature type="region of interest" description="Disordered" evidence="1">
    <location>
        <begin position="71"/>
        <end position="130"/>
    </location>
</feature>
<gene>
    <name evidence="4" type="ORF">LSUB1_G006630</name>
</gene>
<dbReference type="PANTHER" id="PTHR36681:SF3">
    <property type="entry name" value="NUCLEAR GTPASE, GERMINAL CENTER-ASSOCIATED, TANDEM DUPLICATE 3"/>
    <property type="match status" value="1"/>
</dbReference>
<sequence length="954" mass="106648">MVISNPKNFVHESTKADKLQSPPASFTSSGSGSISSGILISQNDDDSILFSETESQGMAEKVANMRLSEDIPLPSIERGSPDTAGGVNISGGRSHSRTPSVSLSPPLGVSDTGYPPYHEGSRGGSASIDGRLGMLQVGDNIEDIATGSENPSVLLRPERPDACNDTPQKRRRSSSRINLVLHDVADEELPHDRFHEPSFQSAFSDAHRAVSELADVLSSSSLSNVPDSTMRSLCVEAKRLAQFRCQSTRTIGFVGDSGVDFKGLARTSNSGEACTCVATEYHYHNSNNFAIDVEWFSEDDIAAQLSELLQSYRHFHLHEPDLDPREREDLEDRANLAKDTFRAMFRGRLGDEQFLTLSSESVVMETLKSWVAESRISSASNREEQQSINECSTHLMRLTSEESSNQQPAKWPFIRKIKLVILVWLPFDFVNISRVFLKAHILSKGLVLVDLPGLRDLNSARRNITERYMLQCDEIFAICNIGRAMTDASVVSIFDLARQARLSNVGIICTKSDDIQAEEAIRDWRGERARRIKHFMDTIATDQRDVESIQEDLADYAADDDISEGEAKEVFALNRRSERAKQTLDNLYRNRVLGNLFQVFCASNTEYWKHRYSPKDAAFPHLSLSGILAIRKHCISMVADRQLRVATKYIQDDIPALLEDVELWVQSGAGSVDAEQKAAIRETLNMLEARLNRILAQRVAEWTRAASDASGIWAATYSAFCRGFGDHYTGTVGGHNWNEEAIEHMVGDLGIPWETLKSTLCRDLEGREDRIQQLMDWVIEYLDTELPDSSQSASTLKRAMSSRQHLLLADVEQTFEKFNTDLSMLRTLALSGLRTSIIGQLMEASYQACINEGGRGSDARRKAIINRKLTDEATFKSLQVRMRISFNATVDNFQDDIQTAVAEHLAVIKNTLDIVRSDNIALESEREPEFRVRVERIVGVVRGEIRRIQEAISL</sequence>
<proteinExistence type="predicted"/>
<feature type="region of interest" description="Disordered" evidence="1">
    <location>
        <begin position="144"/>
        <end position="174"/>
    </location>
</feature>
<feature type="compositionally biased region" description="Low complexity" evidence="1">
    <location>
        <begin position="28"/>
        <end position="39"/>
    </location>
</feature>
<dbReference type="InterPro" id="IPR045063">
    <property type="entry name" value="Dynamin_N"/>
</dbReference>
<feature type="region of interest" description="Disordered" evidence="1">
    <location>
        <begin position="1"/>
        <end position="39"/>
    </location>
</feature>
<dbReference type="Pfam" id="PF24564">
    <property type="entry name" value="DUF7605"/>
    <property type="match status" value="1"/>
</dbReference>
<dbReference type="Proteomes" id="UP000462212">
    <property type="component" value="Unassembled WGS sequence"/>
</dbReference>
<comment type="caution">
    <text evidence="4">The sequence shown here is derived from an EMBL/GenBank/DDBJ whole genome shotgun (WGS) entry which is preliminary data.</text>
</comment>
<evidence type="ECO:0000313" key="5">
    <source>
        <dbReference type="Proteomes" id="UP000462212"/>
    </source>
</evidence>
<dbReference type="OrthoDB" id="3598281at2759"/>
<protein>
    <recommendedName>
        <fullName evidence="6">Nuclear GTPase SLIP-GC</fullName>
    </recommendedName>
</protein>
<feature type="compositionally biased region" description="Low complexity" evidence="1">
    <location>
        <begin position="99"/>
        <end position="110"/>
    </location>
</feature>
<dbReference type="AlphaFoldDB" id="A0A8H8RD15"/>
<dbReference type="SUPFAM" id="SSF52540">
    <property type="entry name" value="P-loop containing nucleoside triphosphate hydrolases"/>
    <property type="match status" value="1"/>
</dbReference>
<dbReference type="InterPro" id="IPR027417">
    <property type="entry name" value="P-loop_NTPase"/>
</dbReference>
<evidence type="ECO:0000259" key="3">
    <source>
        <dbReference type="Pfam" id="PF24564"/>
    </source>
</evidence>
<evidence type="ECO:0000259" key="2">
    <source>
        <dbReference type="Pfam" id="PF00350"/>
    </source>
</evidence>
<feature type="compositionally biased region" description="Basic and acidic residues" evidence="1">
    <location>
        <begin position="9"/>
        <end position="18"/>
    </location>
</feature>
<reference evidence="4 5" key="1">
    <citation type="submission" date="2018-05" db="EMBL/GenBank/DDBJ databases">
        <title>Genome sequencing and assembly of the regulated plant pathogen Lachnellula willkommii and related sister species for the development of diagnostic species identification markers.</title>
        <authorList>
            <person name="Giroux E."/>
            <person name="Bilodeau G."/>
        </authorList>
    </citation>
    <scope>NUCLEOTIDE SEQUENCE [LARGE SCALE GENOMIC DNA]</scope>
    <source>
        <strain evidence="4 5">CBS 197.66</strain>
    </source>
</reference>
<dbReference type="InterPro" id="IPR056024">
    <property type="entry name" value="DUF7605"/>
</dbReference>
<feature type="domain" description="Dynamin N-terminal" evidence="2">
    <location>
        <begin position="374"/>
        <end position="506"/>
    </location>
</feature>
<evidence type="ECO:0000313" key="4">
    <source>
        <dbReference type="EMBL" id="TVY32961.1"/>
    </source>
</evidence>
<dbReference type="EMBL" id="QGMJ01000896">
    <property type="protein sequence ID" value="TVY32961.1"/>
    <property type="molecule type" value="Genomic_DNA"/>
</dbReference>
<evidence type="ECO:0000256" key="1">
    <source>
        <dbReference type="SAM" id="MobiDB-lite"/>
    </source>
</evidence>